<keyword evidence="2" id="KW-0804">Transcription</keyword>
<dbReference type="RefSeq" id="WP_310899927.1">
    <property type="nucleotide sequence ID" value="NZ_JAMQOS010000002.1"/>
</dbReference>
<dbReference type="Proteomes" id="UP001268864">
    <property type="component" value="Unassembled WGS sequence"/>
</dbReference>
<dbReference type="PANTHER" id="PTHR34236">
    <property type="entry name" value="DIMETHYL SULFOXIDE REDUCTASE TRANSCRIPTIONAL ACTIVATOR"/>
    <property type="match status" value="1"/>
</dbReference>
<organism evidence="6 7">
    <name type="scientific">Haloarcula onubensis</name>
    <dbReference type="NCBI Taxonomy" id="2950539"/>
    <lineage>
        <taxon>Archaea</taxon>
        <taxon>Methanobacteriati</taxon>
        <taxon>Methanobacteriota</taxon>
        <taxon>Stenosarchaea group</taxon>
        <taxon>Halobacteria</taxon>
        <taxon>Halobacteriales</taxon>
        <taxon>Haloarculaceae</taxon>
        <taxon>Haloarcula</taxon>
    </lineage>
</organism>
<evidence type="ECO:0000313" key="7">
    <source>
        <dbReference type="Proteomes" id="UP001268864"/>
    </source>
</evidence>
<evidence type="ECO:0000256" key="1">
    <source>
        <dbReference type="ARBA" id="ARBA00023015"/>
    </source>
</evidence>
<feature type="region of interest" description="Disordered" evidence="3">
    <location>
        <begin position="207"/>
        <end position="230"/>
    </location>
</feature>
<evidence type="ECO:0000259" key="5">
    <source>
        <dbReference type="Pfam" id="PF15915"/>
    </source>
</evidence>
<evidence type="ECO:0000256" key="2">
    <source>
        <dbReference type="ARBA" id="ARBA00023163"/>
    </source>
</evidence>
<dbReference type="Pfam" id="PF04967">
    <property type="entry name" value="HTH_10"/>
    <property type="match status" value="1"/>
</dbReference>
<dbReference type="PANTHER" id="PTHR34236:SF1">
    <property type="entry name" value="DIMETHYL SULFOXIDE REDUCTASE TRANSCRIPTIONAL ACTIVATOR"/>
    <property type="match status" value="1"/>
</dbReference>
<dbReference type="Pfam" id="PF15915">
    <property type="entry name" value="BAT"/>
    <property type="match status" value="1"/>
</dbReference>
<dbReference type="InterPro" id="IPR031803">
    <property type="entry name" value="BAT_GAF/HTH-assoc"/>
</dbReference>
<accession>A0ABU2FNV7</accession>
<comment type="caution">
    <text evidence="6">The sequence shown here is derived from an EMBL/GenBank/DDBJ whole genome shotgun (WGS) entry which is preliminary data.</text>
</comment>
<reference evidence="6 7" key="1">
    <citation type="submission" date="2022-06" db="EMBL/GenBank/DDBJ databases">
        <title>Halomicroarcula sp. a new haloarchaeum isolate from saline soil.</title>
        <authorList>
            <person name="Strakova D."/>
            <person name="Galisteo C."/>
            <person name="Sanchez-Porro C."/>
            <person name="Ventosa A."/>
        </authorList>
    </citation>
    <scope>NUCLEOTIDE SEQUENCE [LARGE SCALE GENOMIC DNA]</scope>
    <source>
        <strain evidence="6 7">S3CR25-11</strain>
    </source>
</reference>
<feature type="domain" description="Bacterioopsin transcriptional activator GAF and HTH associated" evidence="5">
    <location>
        <begin position="19"/>
        <end position="140"/>
    </location>
</feature>
<gene>
    <name evidence="6" type="ORF">NDI86_08160</name>
</gene>
<keyword evidence="1" id="KW-0805">Transcription regulation</keyword>
<evidence type="ECO:0000313" key="6">
    <source>
        <dbReference type="EMBL" id="MDS0282094.1"/>
    </source>
</evidence>
<dbReference type="EMBL" id="JAMQOS010000002">
    <property type="protein sequence ID" value="MDS0282094.1"/>
    <property type="molecule type" value="Genomic_DNA"/>
</dbReference>
<sequence length="230" mass="25034">MSLFADVVLPVTAIPPGDRVSVGTDAELEFERVVPSESSTHYLWVVGEDYARVLDDLRGDAAVESVATLDEYDDRALVRVRWTALEAPFLDLLDETDGVLSDAKFTGGKWRTTLRFPDESAFSDFYAASEQRGLGLELRAVSGARFAEHGDALSAVQRKALEAAFAAGYFEVPRRTTLAGLAQQLDRSEQAVSEALRRATANYLRATLASEEPDGTVADDPPTDDSERGT</sequence>
<dbReference type="InterPro" id="IPR007050">
    <property type="entry name" value="HTH_bacterioopsin"/>
</dbReference>
<name>A0ABU2FNV7_9EURY</name>
<evidence type="ECO:0000256" key="3">
    <source>
        <dbReference type="SAM" id="MobiDB-lite"/>
    </source>
</evidence>
<feature type="domain" description="HTH bat-type" evidence="4">
    <location>
        <begin position="153"/>
        <end position="201"/>
    </location>
</feature>
<evidence type="ECO:0000259" key="4">
    <source>
        <dbReference type="Pfam" id="PF04967"/>
    </source>
</evidence>
<protein>
    <submittedName>
        <fullName evidence="6">Helix-turn-helix domain-containing protein</fullName>
    </submittedName>
</protein>
<proteinExistence type="predicted"/>
<keyword evidence="7" id="KW-1185">Reference proteome</keyword>